<dbReference type="Gene3D" id="3.40.140.10">
    <property type="entry name" value="Cytidine Deaminase, domain 2"/>
    <property type="match status" value="1"/>
</dbReference>
<keyword evidence="2" id="KW-1185">Reference proteome</keyword>
<reference evidence="1 2" key="1">
    <citation type="submission" date="2020-06" db="EMBL/GenBank/DDBJ databases">
        <title>Transcriptomic and genomic resources for Thalictrum thalictroides and T. hernandezii: Facilitating candidate gene discovery in an emerging model plant lineage.</title>
        <authorList>
            <person name="Arias T."/>
            <person name="Riano-Pachon D.M."/>
            <person name="Di Stilio V.S."/>
        </authorList>
    </citation>
    <scope>NUCLEOTIDE SEQUENCE [LARGE SCALE GENOMIC DNA]</scope>
    <source>
        <strain evidence="2">cv. WT478/WT964</strain>
        <tissue evidence="1">Leaves</tissue>
    </source>
</reference>
<name>A0A7J6WP09_THATH</name>
<dbReference type="GO" id="GO:0000244">
    <property type="term" value="P:spliceosomal tri-snRNP complex assembly"/>
    <property type="evidence" value="ECO:0007669"/>
    <property type="project" value="TreeGrafter"/>
</dbReference>
<gene>
    <name evidence="1" type="ORF">FRX31_011297</name>
</gene>
<dbReference type="GO" id="GO:0030619">
    <property type="term" value="F:U1 snRNA binding"/>
    <property type="evidence" value="ECO:0007669"/>
    <property type="project" value="TreeGrafter"/>
</dbReference>
<evidence type="ECO:0000313" key="1">
    <source>
        <dbReference type="EMBL" id="KAF5199116.1"/>
    </source>
</evidence>
<dbReference type="PANTHER" id="PTHR11140:SF0">
    <property type="entry name" value="PRE-MRNA-PROCESSING-SPLICING FACTOR 8"/>
    <property type="match status" value="1"/>
</dbReference>
<dbReference type="PANTHER" id="PTHR11140">
    <property type="entry name" value="PRE-MRNA SPLICING FACTOR PRP8"/>
    <property type="match status" value="1"/>
</dbReference>
<dbReference type="InterPro" id="IPR027652">
    <property type="entry name" value="PRP8"/>
</dbReference>
<evidence type="ECO:0000313" key="2">
    <source>
        <dbReference type="Proteomes" id="UP000554482"/>
    </source>
</evidence>
<dbReference type="GO" id="GO:0030620">
    <property type="term" value="F:U2 snRNA binding"/>
    <property type="evidence" value="ECO:0007669"/>
    <property type="project" value="TreeGrafter"/>
</dbReference>
<accession>A0A7J6WP09</accession>
<dbReference type="GO" id="GO:0017070">
    <property type="term" value="F:U6 snRNA binding"/>
    <property type="evidence" value="ECO:0007669"/>
    <property type="project" value="TreeGrafter"/>
</dbReference>
<comment type="caution">
    <text evidence="1">The sequence shown here is derived from an EMBL/GenBank/DDBJ whole genome shotgun (WGS) entry which is preliminary data.</text>
</comment>
<sequence>MLHYNGIIMETHQEVNLLYDLSEHEFVNDLEPFKWMHTQLNEVPHLSPQDLTYHAKILETHKQCDREKCIILTCSFTPRSCSLSTNKLTPNGYELVMTIMSELEYWRATMVYIKMRILDTQDV</sequence>
<protein>
    <submittedName>
        <fullName evidence="1">Pre-mrna-processing-splicing factor</fullName>
    </submittedName>
</protein>
<dbReference type="GO" id="GO:0071013">
    <property type="term" value="C:catalytic step 2 spliceosome"/>
    <property type="evidence" value="ECO:0007669"/>
    <property type="project" value="TreeGrafter"/>
</dbReference>
<dbReference type="GO" id="GO:0005682">
    <property type="term" value="C:U5 snRNP"/>
    <property type="evidence" value="ECO:0007669"/>
    <property type="project" value="TreeGrafter"/>
</dbReference>
<proteinExistence type="predicted"/>
<dbReference type="OrthoDB" id="1931344at2759"/>
<dbReference type="GO" id="GO:0030623">
    <property type="term" value="F:U5 snRNA binding"/>
    <property type="evidence" value="ECO:0007669"/>
    <property type="project" value="TreeGrafter"/>
</dbReference>
<organism evidence="1 2">
    <name type="scientific">Thalictrum thalictroides</name>
    <name type="common">Rue-anemone</name>
    <name type="synonym">Anemone thalictroides</name>
    <dbReference type="NCBI Taxonomy" id="46969"/>
    <lineage>
        <taxon>Eukaryota</taxon>
        <taxon>Viridiplantae</taxon>
        <taxon>Streptophyta</taxon>
        <taxon>Embryophyta</taxon>
        <taxon>Tracheophyta</taxon>
        <taxon>Spermatophyta</taxon>
        <taxon>Magnoliopsida</taxon>
        <taxon>Ranunculales</taxon>
        <taxon>Ranunculaceae</taxon>
        <taxon>Thalictroideae</taxon>
        <taxon>Thalictrum</taxon>
    </lineage>
</organism>
<dbReference type="AlphaFoldDB" id="A0A7J6WP09"/>
<dbReference type="Proteomes" id="UP000554482">
    <property type="component" value="Unassembled WGS sequence"/>
</dbReference>
<dbReference type="EMBL" id="JABWDY010012409">
    <property type="protein sequence ID" value="KAF5199116.1"/>
    <property type="molecule type" value="Genomic_DNA"/>
</dbReference>
<dbReference type="GO" id="GO:0097157">
    <property type="term" value="F:pre-mRNA intronic binding"/>
    <property type="evidence" value="ECO:0007669"/>
    <property type="project" value="TreeGrafter"/>
</dbReference>